<evidence type="ECO:0000259" key="2">
    <source>
        <dbReference type="SMART" id="SM00065"/>
    </source>
</evidence>
<proteinExistence type="inferred from homology"/>
<dbReference type="Gene3D" id="1.10.10.2840">
    <property type="entry name" value="PucR C-terminal helix-turn-helix domain"/>
    <property type="match status" value="1"/>
</dbReference>
<dbReference type="InterPro" id="IPR051448">
    <property type="entry name" value="CdaR-like_regulators"/>
</dbReference>
<dbReference type="InterPro" id="IPR042070">
    <property type="entry name" value="PucR_C-HTH_sf"/>
</dbReference>
<dbReference type="SUPFAM" id="SSF55781">
    <property type="entry name" value="GAF domain-like"/>
    <property type="match status" value="1"/>
</dbReference>
<gene>
    <name evidence="3" type="ORF">SMD27_16145</name>
</gene>
<comment type="caution">
    <text evidence="3">The sequence shown here is derived from an EMBL/GenBank/DDBJ whole genome shotgun (WGS) entry which is preliminary data.</text>
</comment>
<evidence type="ECO:0000313" key="3">
    <source>
        <dbReference type="EMBL" id="MDY0884376.1"/>
    </source>
</evidence>
<dbReference type="InterPro" id="IPR025736">
    <property type="entry name" value="PucR_C-HTH_dom"/>
</dbReference>
<dbReference type="Pfam" id="PF13185">
    <property type="entry name" value="GAF_2"/>
    <property type="match status" value="1"/>
</dbReference>
<evidence type="ECO:0000313" key="4">
    <source>
        <dbReference type="Proteomes" id="UP001279642"/>
    </source>
</evidence>
<organism evidence="3 4">
    <name type="scientific">Dongia soli</name>
    <dbReference type="NCBI Taxonomy" id="600628"/>
    <lineage>
        <taxon>Bacteria</taxon>
        <taxon>Pseudomonadati</taxon>
        <taxon>Pseudomonadota</taxon>
        <taxon>Alphaproteobacteria</taxon>
        <taxon>Rhodospirillales</taxon>
        <taxon>Dongiaceae</taxon>
        <taxon>Dongia</taxon>
    </lineage>
</organism>
<reference evidence="3 4" key="1">
    <citation type="journal article" date="2016" name="Antonie Van Leeuwenhoek">
        <title>Dongia soli sp. nov., isolated from soil from Dokdo, Korea.</title>
        <authorList>
            <person name="Kim D.U."/>
            <person name="Lee H."/>
            <person name="Kim H."/>
            <person name="Kim S.G."/>
            <person name="Ka J.O."/>
        </authorList>
    </citation>
    <scope>NUCLEOTIDE SEQUENCE [LARGE SCALE GENOMIC DNA]</scope>
    <source>
        <strain evidence="3 4">D78</strain>
    </source>
</reference>
<dbReference type="RefSeq" id="WP_320509441.1">
    <property type="nucleotide sequence ID" value="NZ_JAXCLW010000004.1"/>
</dbReference>
<dbReference type="Gene3D" id="3.30.450.40">
    <property type="match status" value="1"/>
</dbReference>
<dbReference type="SMART" id="SM00065">
    <property type="entry name" value="GAF"/>
    <property type="match status" value="1"/>
</dbReference>
<dbReference type="Pfam" id="PF13556">
    <property type="entry name" value="HTH_30"/>
    <property type="match status" value="1"/>
</dbReference>
<keyword evidence="4" id="KW-1185">Reference proteome</keyword>
<accession>A0ABU5EFJ4</accession>
<dbReference type="InterPro" id="IPR041522">
    <property type="entry name" value="CdaR_GGDEF"/>
</dbReference>
<dbReference type="PANTHER" id="PTHR33744:SF1">
    <property type="entry name" value="DNA-BINDING TRANSCRIPTIONAL ACTIVATOR ADER"/>
    <property type="match status" value="1"/>
</dbReference>
<evidence type="ECO:0000256" key="1">
    <source>
        <dbReference type="ARBA" id="ARBA00006754"/>
    </source>
</evidence>
<dbReference type="InterPro" id="IPR029016">
    <property type="entry name" value="GAF-like_dom_sf"/>
</dbReference>
<sequence length="638" mass="71574">MTQLRNALRREPNINAAEQVSTADLRGSQLEAIREITSLVNSCSDLNTIFERIVNAMCRNTSWKRCAIMAIDRSNGYSVLVTRTDPNPEISSKLPQRWELATSPSLKVAETKRPLVIEDAQVSDEFPGFRADSIARHYHTVVILPLSCTDMQSREMVLSVSSDHCIKVAEEEINFLTTVCHLAAIAVDKEKSLHNERLVTCRLERTLQINSSLLERVLGGSSMSTIAGIVESILPDQIIIIDFTSDSFHIGRSPNAQQLSDPEWAEIVKGVASAYFAELIVRTEPTDFRQLHQIDLTPLGVSIARQAYVEPLQVDGETVGGLIVFPRQRGMDDLDFLIAQEAKFALSAQIMRTHIQFRKDSSQLADLFDHLFKRNWTDPSQILGRANRLGVNITVPARILAIEIEDICKKRHGGIALVLRRLNALLKNAKSGALAFELGGNIFVYLPCLNQGQAQAQNQSFDKFKASLGRQILEATQWQFGSEPVVAFGTVCEKLEDFQACFEQCSRLLMLARLFDRHGLVRQEDFGPFALLLSALDGAAAQEFMQQTIGQIEKYDREHATDLLKTAETFINQGCRYQATAEELQVHASTLRYRLQRLLELFNLDLDDAETRFALSLALKLRAIFGSRPNPLRDHPRI</sequence>
<feature type="domain" description="GAF" evidence="2">
    <location>
        <begin position="45"/>
        <end position="197"/>
    </location>
</feature>
<dbReference type="Pfam" id="PF17853">
    <property type="entry name" value="GGDEF_2"/>
    <property type="match status" value="1"/>
</dbReference>
<dbReference type="PANTHER" id="PTHR33744">
    <property type="entry name" value="CARBOHYDRATE DIACID REGULATOR"/>
    <property type="match status" value="1"/>
</dbReference>
<protein>
    <submittedName>
        <fullName evidence="3">Helix-turn-helix domain-containing protein</fullName>
    </submittedName>
</protein>
<dbReference type="Proteomes" id="UP001279642">
    <property type="component" value="Unassembled WGS sequence"/>
</dbReference>
<dbReference type="InterPro" id="IPR003018">
    <property type="entry name" value="GAF"/>
</dbReference>
<comment type="similarity">
    <text evidence="1">Belongs to the CdaR family.</text>
</comment>
<dbReference type="EMBL" id="JAXCLW010000004">
    <property type="protein sequence ID" value="MDY0884376.1"/>
    <property type="molecule type" value="Genomic_DNA"/>
</dbReference>
<name>A0ABU5EFJ4_9PROT</name>